<sequence>MLLRFLLIFFLYLSSLNAQEIKALQSMQAYFTQRLITQDNTLLYKGEFFALAPHFVLWKYKSPIPKEIYINKDLMIIYEPKLEQAIYSTLKENLDILTLIKKAKFIKENHYIAELLGQKYYLFFEEGILKQISFVDAVGNSVEILFENIQTNHSINPEIFKFKPTSNLDILYN</sequence>
<dbReference type="PANTHER" id="PTHR35869:SF1">
    <property type="entry name" value="OUTER-MEMBRANE LIPOPROTEIN CARRIER PROTEIN"/>
    <property type="match status" value="1"/>
</dbReference>
<dbReference type="Gene3D" id="2.50.20.10">
    <property type="entry name" value="Lipoprotein localisation LolA/LolB/LppX"/>
    <property type="match status" value="2"/>
</dbReference>
<gene>
    <name evidence="2" type="primary">lolA</name>
    <name evidence="2" type="ORF">NCR95_04745</name>
</gene>
<proteinExistence type="predicted"/>
<dbReference type="InterPro" id="IPR004564">
    <property type="entry name" value="OM_lipoprot_carrier_LolA-like"/>
</dbReference>
<dbReference type="NCBIfam" id="NF000663">
    <property type="entry name" value="PRK00031.2-1"/>
    <property type="match status" value="1"/>
</dbReference>
<dbReference type="Proteomes" id="UP001057522">
    <property type="component" value="Unassembled WGS sequence"/>
</dbReference>
<accession>A0ABT0TVI5</accession>
<organism evidence="2 3">
    <name type="scientific">Helicobacter colisuis</name>
    <dbReference type="NCBI Taxonomy" id="2949739"/>
    <lineage>
        <taxon>Bacteria</taxon>
        <taxon>Pseudomonadati</taxon>
        <taxon>Campylobacterota</taxon>
        <taxon>Epsilonproteobacteria</taxon>
        <taxon>Campylobacterales</taxon>
        <taxon>Helicobacteraceae</taxon>
        <taxon>Helicobacter</taxon>
    </lineage>
</organism>
<keyword evidence="3" id="KW-1185">Reference proteome</keyword>
<dbReference type="InterPro" id="IPR029046">
    <property type="entry name" value="LolA/LolB/LppX"/>
</dbReference>
<comment type="caution">
    <text evidence="2">The sequence shown here is derived from an EMBL/GenBank/DDBJ whole genome shotgun (WGS) entry which is preliminary data.</text>
</comment>
<dbReference type="PANTHER" id="PTHR35869">
    <property type="entry name" value="OUTER-MEMBRANE LIPOPROTEIN CARRIER PROTEIN"/>
    <property type="match status" value="1"/>
</dbReference>
<dbReference type="CDD" id="cd16325">
    <property type="entry name" value="LolA"/>
    <property type="match status" value="1"/>
</dbReference>
<name>A0ABT0TVI5_9HELI</name>
<dbReference type="Pfam" id="PF03548">
    <property type="entry name" value="LolA"/>
    <property type="match status" value="2"/>
</dbReference>
<evidence type="ECO:0000313" key="3">
    <source>
        <dbReference type="Proteomes" id="UP001057522"/>
    </source>
</evidence>
<reference evidence="2" key="1">
    <citation type="submission" date="2022-06" db="EMBL/GenBank/DDBJ databases">
        <title>Helicobacter colisuis sp. nov.</title>
        <authorList>
            <person name="Papic B."/>
            <person name="Gruntar I."/>
        </authorList>
    </citation>
    <scope>NUCLEOTIDE SEQUENCE</scope>
    <source>
        <strain evidence="2">11154-15</strain>
    </source>
</reference>
<dbReference type="RefSeq" id="WP_250604193.1">
    <property type="nucleotide sequence ID" value="NZ_JAMOKX010000003.1"/>
</dbReference>
<keyword evidence="1" id="KW-0732">Signal</keyword>
<protein>
    <submittedName>
        <fullName evidence="2">LolA-like outer membrane lipoprotein chaperone</fullName>
    </submittedName>
</protein>
<dbReference type="EMBL" id="JAMOKX010000003">
    <property type="protein sequence ID" value="MCL9819478.1"/>
    <property type="molecule type" value="Genomic_DNA"/>
</dbReference>
<evidence type="ECO:0000313" key="2">
    <source>
        <dbReference type="EMBL" id="MCL9819478.1"/>
    </source>
</evidence>
<evidence type="ECO:0000256" key="1">
    <source>
        <dbReference type="ARBA" id="ARBA00022729"/>
    </source>
</evidence>
<dbReference type="SUPFAM" id="SSF89392">
    <property type="entry name" value="Prokaryotic lipoproteins and lipoprotein localization factors"/>
    <property type="match status" value="1"/>
</dbReference>